<dbReference type="InterPro" id="IPR018666">
    <property type="entry name" value="DUF2125"/>
</dbReference>
<dbReference type="OrthoDB" id="7791409at2"/>
<evidence type="ECO:0000313" key="3">
    <source>
        <dbReference type="Proteomes" id="UP000184932"/>
    </source>
</evidence>
<dbReference type="EMBL" id="FSRL01000001">
    <property type="protein sequence ID" value="SIO21591.1"/>
    <property type="molecule type" value="Genomic_DNA"/>
</dbReference>
<name>A0A1N6HP94_9RHOB</name>
<dbReference type="AlphaFoldDB" id="A0A1N6HP94"/>
<feature type="chain" id="PRO_5012297428" description="DUF2125 domain-containing protein" evidence="1">
    <location>
        <begin position="25"/>
        <end position="502"/>
    </location>
</feature>
<evidence type="ECO:0000313" key="2">
    <source>
        <dbReference type="EMBL" id="SIO21591.1"/>
    </source>
</evidence>
<evidence type="ECO:0000256" key="1">
    <source>
        <dbReference type="SAM" id="SignalP"/>
    </source>
</evidence>
<dbReference type="STRING" id="1217970.SAMN05444002_3564"/>
<gene>
    <name evidence="2" type="ORF">SAMN05444002_3564</name>
</gene>
<feature type="signal peptide" evidence="1">
    <location>
        <begin position="1"/>
        <end position="24"/>
    </location>
</feature>
<dbReference type="Pfam" id="PF09898">
    <property type="entry name" value="DUF2125"/>
    <property type="match status" value="1"/>
</dbReference>
<dbReference type="Proteomes" id="UP000184932">
    <property type="component" value="Unassembled WGS sequence"/>
</dbReference>
<dbReference type="RefSeq" id="WP_074257454.1">
    <property type="nucleotide sequence ID" value="NZ_FSRL01000001.1"/>
</dbReference>
<organism evidence="2 3">
    <name type="scientific">Vannielia litorea</name>
    <dbReference type="NCBI Taxonomy" id="1217970"/>
    <lineage>
        <taxon>Bacteria</taxon>
        <taxon>Pseudomonadati</taxon>
        <taxon>Pseudomonadota</taxon>
        <taxon>Alphaproteobacteria</taxon>
        <taxon>Rhodobacterales</taxon>
        <taxon>Paracoccaceae</taxon>
        <taxon>Vannielia</taxon>
    </lineage>
</organism>
<protein>
    <recommendedName>
        <fullName evidence="4">DUF2125 domain-containing protein</fullName>
    </recommendedName>
</protein>
<keyword evidence="1" id="KW-0732">Signal</keyword>
<keyword evidence="3" id="KW-1185">Reference proteome</keyword>
<accession>A0A1N6HP94</accession>
<reference evidence="3" key="1">
    <citation type="submission" date="2016-11" db="EMBL/GenBank/DDBJ databases">
        <authorList>
            <person name="Varghese N."/>
            <person name="Submissions S."/>
        </authorList>
    </citation>
    <scope>NUCLEOTIDE SEQUENCE [LARGE SCALE GENOMIC DNA]</scope>
    <source>
        <strain evidence="3">DSM 29440</strain>
    </source>
</reference>
<evidence type="ECO:0008006" key="4">
    <source>
        <dbReference type="Google" id="ProtNLM"/>
    </source>
</evidence>
<sequence>MKPFFRLTAATAALCIAGTPAAWALTAEEAWEAWVAIAAEYGETVTAASTSRDGDVLTASGVAVSMEMQDMTLDGTLGDVTLTENGDGTVAIAVPPAFQVAMSVAPEYGEKVELNIDFTVDGLDMTAADADAGGVAFTYAAPSMTFGISDMKVDGVATPFTFTGAISDSAGTYTKAGEGLVSNFTAKSLQIDFEGRDPEGGGSGQGTVTMADIASTSTGQGQLFFMDPAQLPEMLKSGASMQGSTTVGATTFSIEGVDAGETFALSGDMDGGTGTVTLNADQVLYAVNYTGFDVTMSGSEIPLPEVTLGMGETSFNMIMPIAQSEAPKPYMLAVGLKDLTIADGLWNMFDPGTVLPRDPATLTFNLAGTGRWLIDILDPEAMANPQGMPGEVQSLNISDVRLVVAGAELTAEGNFTFDNTDLMTFGGMPAPDGTLRARLSGANALLDNLVTMGFVPADQANGVKMMSGMFFRPGDGPDVLTTEIGVSPDGTISANGIPIPLQ</sequence>
<proteinExistence type="predicted"/>